<proteinExistence type="predicted"/>
<dbReference type="Proteomes" id="UP000243579">
    <property type="component" value="Unassembled WGS sequence"/>
</dbReference>
<dbReference type="STRING" id="1202772.A0A1V9YJC3"/>
<accession>A0A1V9YJC3</accession>
<comment type="caution">
    <text evidence="2">The sequence shown here is derived from an EMBL/GenBank/DDBJ whole genome shotgun (WGS) entry which is preliminary data.</text>
</comment>
<keyword evidence="3" id="KW-1185">Reference proteome</keyword>
<dbReference type="PANTHER" id="PTHR37984">
    <property type="entry name" value="PROTEIN CBG26694"/>
    <property type="match status" value="1"/>
</dbReference>
<dbReference type="OrthoDB" id="161002at2759"/>
<dbReference type="PANTHER" id="PTHR37984:SF5">
    <property type="entry name" value="PROTEIN NYNRIN-LIKE"/>
    <property type="match status" value="1"/>
</dbReference>
<reference evidence="2 3" key="1">
    <citation type="journal article" date="2014" name="Genome Biol. Evol.">
        <title>The secreted proteins of Achlya hypogyna and Thraustotheca clavata identify the ancestral oomycete secretome and reveal gene acquisitions by horizontal gene transfer.</title>
        <authorList>
            <person name="Misner I."/>
            <person name="Blouin N."/>
            <person name="Leonard G."/>
            <person name="Richards T.A."/>
            <person name="Lane C.E."/>
        </authorList>
    </citation>
    <scope>NUCLEOTIDE SEQUENCE [LARGE SCALE GENOMIC DNA]</scope>
    <source>
        <strain evidence="2 3">ATCC 48635</strain>
    </source>
</reference>
<protein>
    <recommendedName>
        <fullName evidence="1">Reverse transcriptase domain-containing protein</fullName>
    </recommendedName>
</protein>
<dbReference type="InterPro" id="IPR050951">
    <property type="entry name" value="Retrovirus_Pol_polyprotein"/>
</dbReference>
<feature type="domain" description="Reverse transcriptase" evidence="1">
    <location>
        <begin position="1"/>
        <end position="80"/>
    </location>
</feature>
<evidence type="ECO:0000259" key="1">
    <source>
        <dbReference type="PROSITE" id="PS50878"/>
    </source>
</evidence>
<evidence type="ECO:0000313" key="3">
    <source>
        <dbReference type="Proteomes" id="UP000243579"/>
    </source>
</evidence>
<gene>
    <name evidence="2" type="ORF">ACHHYP_20545</name>
</gene>
<sequence>MHERFSKLKFAVVYMDDIAFVSKKMGENVVHLRVVFEMPYLGHVVNRDGIAVDPKKIRAIEKCPTPTSRKKLQSWLGLFAEMVLPLGEITKEKVAWSWAFVARSQAAGHSSEVLASRKALSKPRNQVMMEGVRAYFYDLASATLGFKCGAANVYNMDETSFMTKGDTRSTQPNQTYHMTIVAEVAADGFAAPPAFILPSLSVETVVLDSCPVPGYILVHPLWSMETYFTCDETAAITMAYGIKIIRLPPNATHLLQPLDMAVFLERQRVVACAAIEIAGTAYNEMMTPKA</sequence>
<name>A0A1V9YJC3_ACHHY</name>
<dbReference type="InterPro" id="IPR043502">
    <property type="entry name" value="DNA/RNA_pol_sf"/>
</dbReference>
<organism evidence="2 3">
    <name type="scientific">Achlya hypogyna</name>
    <name type="common">Oomycete</name>
    <name type="synonym">Protoachlya hypogyna</name>
    <dbReference type="NCBI Taxonomy" id="1202772"/>
    <lineage>
        <taxon>Eukaryota</taxon>
        <taxon>Sar</taxon>
        <taxon>Stramenopiles</taxon>
        <taxon>Oomycota</taxon>
        <taxon>Saprolegniomycetes</taxon>
        <taxon>Saprolegniales</taxon>
        <taxon>Achlyaceae</taxon>
        <taxon>Achlya</taxon>
    </lineage>
</organism>
<dbReference type="EMBL" id="JNBR01001594">
    <property type="protein sequence ID" value="OQR85776.1"/>
    <property type="molecule type" value="Genomic_DNA"/>
</dbReference>
<dbReference type="AlphaFoldDB" id="A0A1V9YJC3"/>
<dbReference type="InterPro" id="IPR000477">
    <property type="entry name" value="RT_dom"/>
</dbReference>
<evidence type="ECO:0000313" key="2">
    <source>
        <dbReference type="EMBL" id="OQR85776.1"/>
    </source>
</evidence>
<dbReference type="SUPFAM" id="SSF56672">
    <property type="entry name" value="DNA/RNA polymerases"/>
    <property type="match status" value="1"/>
</dbReference>
<dbReference type="PROSITE" id="PS50878">
    <property type="entry name" value="RT_POL"/>
    <property type="match status" value="1"/>
</dbReference>